<keyword evidence="3 10" id="KW-0812">Transmembrane</keyword>
<keyword evidence="6" id="KW-0813">Transport</keyword>
<evidence type="ECO:0000256" key="5">
    <source>
        <dbReference type="ARBA" id="ARBA00023136"/>
    </source>
</evidence>
<sequence>MRSPVWWPAGGDDLLGLVAGTGFCGGFTTFSTASVETVRLARAGRGGYALVTVGANALGCAALAWAGWAMTR</sequence>
<gene>
    <name evidence="11" type="ORF">PROPAUS_1137</name>
</gene>
<dbReference type="Pfam" id="PF02537">
    <property type="entry name" value="CRCB"/>
    <property type="match status" value="1"/>
</dbReference>
<accession>A0A383S5G2</accession>
<dbReference type="EMBL" id="UNQJ01000006">
    <property type="protein sequence ID" value="SYZ33220.1"/>
    <property type="molecule type" value="Genomic_DNA"/>
</dbReference>
<comment type="function">
    <text evidence="9">Fluoride-specific ion channel. Important for reducing fluoride concentration in the cell, thus reducing its toxicity.</text>
</comment>
<dbReference type="InterPro" id="IPR003691">
    <property type="entry name" value="FluC"/>
</dbReference>
<dbReference type="AlphaFoldDB" id="A0A383S5G2"/>
<evidence type="ECO:0000256" key="4">
    <source>
        <dbReference type="ARBA" id="ARBA00022989"/>
    </source>
</evidence>
<evidence type="ECO:0000256" key="8">
    <source>
        <dbReference type="ARBA" id="ARBA00035585"/>
    </source>
</evidence>
<evidence type="ECO:0000256" key="1">
    <source>
        <dbReference type="ARBA" id="ARBA00004651"/>
    </source>
</evidence>
<evidence type="ECO:0000256" key="6">
    <source>
        <dbReference type="ARBA" id="ARBA00023303"/>
    </source>
</evidence>
<comment type="subcellular location">
    <subcellularLocation>
        <location evidence="1">Cell membrane</location>
        <topology evidence="1">Multi-pass membrane protein</topology>
    </subcellularLocation>
</comment>
<keyword evidence="6" id="KW-0407">Ion channel</keyword>
<keyword evidence="12" id="KW-1185">Reference proteome</keyword>
<reference evidence="12" key="1">
    <citation type="submission" date="2018-08" db="EMBL/GenBank/DDBJ databases">
        <authorList>
            <person name="Hornung B."/>
        </authorList>
    </citation>
    <scope>NUCLEOTIDE SEQUENCE [LARGE SCALE GENOMIC DNA]</scope>
</reference>
<evidence type="ECO:0000313" key="11">
    <source>
        <dbReference type="EMBL" id="SYZ33220.1"/>
    </source>
</evidence>
<evidence type="ECO:0000313" key="12">
    <source>
        <dbReference type="Proteomes" id="UP000263928"/>
    </source>
</evidence>
<dbReference type="GO" id="GO:0005886">
    <property type="term" value="C:plasma membrane"/>
    <property type="evidence" value="ECO:0007669"/>
    <property type="project" value="UniProtKB-SubCell"/>
</dbReference>
<evidence type="ECO:0000256" key="3">
    <source>
        <dbReference type="ARBA" id="ARBA00022692"/>
    </source>
</evidence>
<keyword evidence="4 10" id="KW-1133">Transmembrane helix</keyword>
<dbReference type="GO" id="GO:0034220">
    <property type="term" value="P:monoatomic ion transmembrane transport"/>
    <property type="evidence" value="ECO:0007669"/>
    <property type="project" value="UniProtKB-KW"/>
</dbReference>
<comment type="similarity">
    <text evidence="7 10">Belongs to the fluoride channel Fluc/FEX (TC 1.A.43) family.</text>
</comment>
<keyword evidence="6" id="KW-0406">Ion transport</keyword>
<feature type="transmembrane region" description="Helical" evidence="10">
    <location>
        <begin position="47"/>
        <end position="68"/>
    </location>
</feature>
<feature type="transmembrane region" description="Helical" evidence="10">
    <location>
        <begin position="14"/>
        <end position="35"/>
    </location>
</feature>
<comment type="caution">
    <text evidence="10">Lacks conserved residue(s) required for the propagation of feature annotation.</text>
</comment>
<dbReference type="Proteomes" id="UP000263928">
    <property type="component" value="Unassembled WGS sequence"/>
</dbReference>
<protein>
    <recommendedName>
        <fullName evidence="10">Fluoride-specific ion channel</fullName>
    </recommendedName>
</protein>
<proteinExistence type="inferred from homology"/>
<organism evidence="11 12">
    <name type="scientific">Propionibacterium australiense</name>
    <dbReference type="NCBI Taxonomy" id="119981"/>
    <lineage>
        <taxon>Bacteria</taxon>
        <taxon>Bacillati</taxon>
        <taxon>Actinomycetota</taxon>
        <taxon>Actinomycetes</taxon>
        <taxon>Propionibacteriales</taxon>
        <taxon>Propionibacteriaceae</taxon>
        <taxon>Propionibacterium</taxon>
    </lineage>
</organism>
<evidence type="ECO:0000256" key="7">
    <source>
        <dbReference type="ARBA" id="ARBA00035120"/>
    </source>
</evidence>
<comment type="catalytic activity">
    <reaction evidence="8">
        <text>fluoride(in) = fluoride(out)</text>
        <dbReference type="Rhea" id="RHEA:76159"/>
        <dbReference type="ChEBI" id="CHEBI:17051"/>
    </reaction>
    <physiologicalReaction direction="left-to-right" evidence="8">
        <dbReference type="Rhea" id="RHEA:76160"/>
    </physiologicalReaction>
</comment>
<evidence type="ECO:0000256" key="9">
    <source>
        <dbReference type="ARBA" id="ARBA00049940"/>
    </source>
</evidence>
<evidence type="ECO:0000256" key="10">
    <source>
        <dbReference type="RuleBase" id="RU004340"/>
    </source>
</evidence>
<evidence type="ECO:0000256" key="2">
    <source>
        <dbReference type="ARBA" id="ARBA00022475"/>
    </source>
</evidence>
<name>A0A383S5G2_9ACTN</name>
<keyword evidence="5 10" id="KW-0472">Membrane</keyword>
<keyword evidence="2" id="KW-1003">Cell membrane</keyword>